<dbReference type="AlphaFoldDB" id="A0A934M355"/>
<dbReference type="Proteomes" id="UP000622687">
    <property type="component" value="Unassembled WGS sequence"/>
</dbReference>
<dbReference type="CDD" id="cd06171">
    <property type="entry name" value="Sigma70_r4"/>
    <property type="match status" value="1"/>
</dbReference>
<protein>
    <submittedName>
        <fullName evidence="7">Sigma-70 family RNA polymerase sigma factor</fullName>
    </submittedName>
</protein>
<accession>A0A934M355</accession>
<dbReference type="GO" id="GO:0003677">
    <property type="term" value="F:DNA binding"/>
    <property type="evidence" value="ECO:0007669"/>
    <property type="project" value="InterPro"/>
</dbReference>
<feature type="domain" description="RNA polymerase sigma factor 70 region 4 type 2" evidence="6">
    <location>
        <begin position="109"/>
        <end position="160"/>
    </location>
</feature>
<keyword evidence="8" id="KW-1185">Reference proteome</keyword>
<dbReference type="Gene3D" id="1.10.10.10">
    <property type="entry name" value="Winged helix-like DNA-binding domain superfamily/Winged helix DNA-binding domain"/>
    <property type="match status" value="1"/>
</dbReference>
<dbReference type="Pfam" id="PF08281">
    <property type="entry name" value="Sigma70_r4_2"/>
    <property type="match status" value="1"/>
</dbReference>
<evidence type="ECO:0000313" key="8">
    <source>
        <dbReference type="Proteomes" id="UP000622687"/>
    </source>
</evidence>
<dbReference type="PANTHER" id="PTHR43133:SF60">
    <property type="entry name" value="RNA POLYMERASE SIGMA FACTOR SIGV"/>
    <property type="match status" value="1"/>
</dbReference>
<name>A0A934M355_9CLOT</name>
<dbReference type="NCBIfam" id="TIGR02937">
    <property type="entry name" value="sigma70-ECF"/>
    <property type="match status" value="1"/>
</dbReference>
<keyword evidence="4" id="KW-0804">Transcription</keyword>
<dbReference type="InterPro" id="IPR007627">
    <property type="entry name" value="RNA_pol_sigma70_r2"/>
</dbReference>
<comment type="similarity">
    <text evidence="1">Belongs to the sigma-70 factor family. ECF subfamily.</text>
</comment>
<organism evidence="7 8">
    <name type="scientific">Clostridium aciditolerans</name>
    <dbReference type="NCBI Taxonomy" id="339861"/>
    <lineage>
        <taxon>Bacteria</taxon>
        <taxon>Bacillati</taxon>
        <taxon>Bacillota</taxon>
        <taxon>Clostridia</taxon>
        <taxon>Eubacteriales</taxon>
        <taxon>Clostridiaceae</taxon>
        <taxon>Clostridium</taxon>
    </lineage>
</organism>
<sequence>MDKEIERLIDEYGNDVLRIAYMYLKDKHLAEDAFQEVFVKVYKNFNKFQGNSSVKTWILSITMNTCKDILRSSWLKRIVFSQDQKLINCSDNIVDNPAEEVIKQLQYNELLSEVMKLPKKYKEVIILFYYEEVSTSEISKILSIPEGTVRSRLFRAREFLKNNLDGKISYE</sequence>
<dbReference type="InterPro" id="IPR013325">
    <property type="entry name" value="RNA_pol_sigma_r2"/>
</dbReference>
<dbReference type="SUPFAM" id="SSF88946">
    <property type="entry name" value="Sigma2 domain of RNA polymerase sigma factors"/>
    <property type="match status" value="1"/>
</dbReference>
<dbReference type="InterPro" id="IPR014284">
    <property type="entry name" value="RNA_pol_sigma-70_dom"/>
</dbReference>
<evidence type="ECO:0000256" key="1">
    <source>
        <dbReference type="ARBA" id="ARBA00010641"/>
    </source>
</evidence>
<comment type="caution">
    <text evidence="7">The sequence shown here is derived from an EMBL/GenBank/DDBJ whole genome shotgun (WGS) entry which is preliminary data.</text>
</comment>
<reference evidence="7" key="1">
    <citation type="submission" date="2020-12" db="EMBL/GenBank/DDBJ databases">
        <title>Clostridium thailandense sp. nov., a novel acetogenic bacterium isolated from peat land soil in Thailand.</title>
        <authorList>
            <person name="Chaikitkaew S."/>
            <person name="Birkeland N.K."/>
        </authorList>
    </citation>
    <scope>NUCLEOTIDE SEQUENCE</scope>
    <source>
        <strain evidence="7">DSM 17425</strain>
    </source>
</reference>
<proteinExistence type="inferred from homology"/>
<keyword evidence="2" id="KW-0805">Transcription regulation</keyword>
<dbReference type="Pfam" id="PF04542">
    <property type="entry name" value="Sigma70_r2"/>
    <property type="match status" value="1"/>
</dbReference>
<dbReference type="RefSeq" id="WP_211142162.1">
    <property type="nucleotide sequence ID" value="NZ_JAEEGB010000007.1"/>
</dbReference>
<evidence type="ECO:0000256" key="3">
    <source>
        <dbReference type="ARBA" id="ARBA00023082"/>
    </source>
</evidence>
<evidence type="ECO:0000256" key="2">
    <source>
        <dbReference type="ARBA" id="ARBA00023015"/>
    </source>
</evidence>
<keyword evidence="3" id="KW-0731">Sigma factor</keyword>
<dbReference type="NCBIfam" id="NF008891">
    <property type="entry name" value="PRK11924.1-5"/>
    <property type="match status" value="1"/>
</dbReference>
<evidence type="ECO:0000313" key="7">
    <source>
        <dbReference type="EMBL" id="MBI6872670.1"/>
    </source>
</evidence>
<evidence type="ECO:0000259" key="6">
    <source>
        <dbReference type="Pfam" id="PF08281"/>
    </source>
</evidence>
<dbReference type="Gene3D" id="1.10.1740.10">
    <property type="match status" value="1"/>
</dbReference>
<evidence type="ECO:0000256" key="4">
    <source>
        <dbReference type="ARBA" id="ARBA00023163"/>
    </source>
</evidence>
<dbReference type="InterPro" id="IPR039425">
    <property type="entry name" value="RNA_pol_sigma-70-like"/>
</dbReference>
<dbReference type="PANTHER" id="PTHR43133">
    <property type="entry name" value="RNA POLYMERASE ECF-TYPE SIGMA FACTO"/>
    <property type="match status" value="1"/>
</dbReference>
<dbReference type="InterPro" id="IPR013324">
    <property type="entry name" value="RNA_pol_sigma_r3/r4-like"/>
</dbReference>
<gene>
    <name evidence="7" type="ORF">I6U51_08090</name>
</gene>
<dbReference type="InterPro" id="IPR036388">
    <property type="entry name" value="WH-like_DNA-bd_sf"/>
</dbReference>
<dbReference type="GO" id="GO:0006352">
    <property type="term" value="P:DNA-templated transcription initiation"/>
    <property type="evidence" value="ECO:0007669"/>
    <property type="project" value="InterPro"/>
</dbReference>
<dbReference type="SUPFAM" id="SSF88659">
    <property type="entry name" value="Sigma3 and sigma4 domains of RNA polymerase sigma factors"/>
    <property type="match status" value="1"/>
</dbReference>
<dbReference type="InterPro" id="IPR013249">
    <property type="entry name" value="RNA_pol_sigma70_r4_t2"/>
</dbReference>
<evidence type="ECO:0000259" key="5">
    <source>
        <dbReference type="Pfam" id="PF04542"/>
    </source>
</evidence>
<feature type="domain" description="RNA polymerase sigma-70 region 2" evidence="5">
    <location>
        <begin position="8"/>
        <end position="74"/>
    </location>
</feature>
<dbReference type="GO" id="GO:0016987">
    <property type="term" value="F:sigma factor activity"/>
    <property type="evidence" value="ECO:0007669"/>
    <property type="project" value="UniProtKB-KW"/>
</dbReference>
<dbReference type="EMBL" id="JAEEGB010000007">
    <property type="protein sequence ID" value="MBI6872670.1"/>
    <property type="molecule type" value="Genomic_DNA"/>
</dbReference>